<feature type="compositionally biased region" description="Basic and acidic residues" evidence="1">
    <location>
        <begin position="76"/>
        <end position="92"/>
    </location>
</feature>
<sequence>MKLSFVFVGLGVSAMLVMIFQTVRQELNLRDLKTRMLENSAQVKRKEEAIAEMKTKIKEIKDKLTTVNIKLDGLRKQKADSDKSAQELDKNLETCNTEKASDT</sequence>
<keyword evidence="2" id="KW-0472">Membrane</keyword>
<dbReference type="Proteomes" id="UP000298787">
    <property type="component" value="Chromosome 14"/>
</dbReference>
<gene>
    <name evidence="3" type="ORF">D9C73_016164</name>
</gene>
<feature type="transmembrane region" description="Helical" evidence="2">
    <location>
        <begin position="6"/>
        <end position="23"/>
    </location>
</feature>
<keyword evidence="2" id="KW-0812">Transmembrane</keyword>
<dbReference type="EMBL" id="CM014091">
    <property type="protein sequence ID" value="TKS82055.1"/>
    <property type="molecule type" value="Genomic_DNA"/>
</dbReference>
<proteinExistence type="predicted"/>
<name>A0A4U5V6C0_COLLU</name>
<protein>
    <submittedName>
        <fullName evidence="3">Uncharacterized protein</fullName>
    </submittedName>
</protein>
<keyword evidence="2" id="KW-1133">Transmembrane helix</keyword>
<keyword evidence="4" id="KW-1185">Reference proteome</keyword>
<evidence type="ECO:0000256" key="2">
    <source>
        <dbReference type="SAM" id="Phobius"/>
    </source>
</evidence>
<accession>A0A4U5V6C0</accession>
<feature type="region of interest" description="Disordered" evidence="1">
    <location>
        <begin position="76"/>
        <end position="103"/>
    </location>
</feature>
<organism evidence="3 4">
    <name type="scientific">Collichthys lucidus</name>
    <name type="common">Big head croaker</name>
    <name type="synonym">Sciaena lucida</name>
    <dbReference type="NCBI Taxonomy" id="240159"/>
    <lineage>
        <taxon>Eukaryota</taxon>
        <taxon>Metazoa</taxon>
        <taxon>Chordata</taxon>
        <taxon>Craniata</taxon>
        <taxon>Vertebrata</taxon>
        <taxon>Euteleostomi</taxon>
        <taxon>Actinopterygii</taxon>
        <taxon>Neopterygii</taxon>
        <taxon>Teleostei</taxon>
        <taxon>Neoteleostei</taxon>
        <taxon>Acanthomorphata</taxon>
        <taxon>Eupercaria</taxon>
        <taxon>Sciaenidae</taxon>
        <taxon>Collichthys</taxon>
    </lineage>
</organism>
<evidence type="ECO:0000256" key="1">
    <source>
        <dbReference type="SAM" id="MobiDB-lite"/>
    </source>
</evidence>
<feature type="compositionally biased region" description="Polar residues" evidence="1">
    <location>
        <begin position="93"/>
        <end position="103"/>
    </location>
</feature>
<reference evidence="3 4" key="1">
    <citation type="submission" date="2019-01" db="EMBL/GenBank/DDBJ databases">
        <title>Genome Assembly of Collichthys lucidus.</title>
        <authorList>
            <person name="Cai M."/>
            <person name="Xiao S."/>
        </authorList>
    </citation>
    <scope>NUCLEOTIDE SEQUENCE [LARGE SCALE GENOMIC DNA]</scope>
    <source>
        <strain evidence="3">JT15FE1705JMU</strain>
        <tissue evidence="3">Muscle</tissue>
    </source>
</reference>
<evidence type="ECO:0000313" key="3">
    <source>
        <dbReference type="EMBL" id="TKS82055.1"/>
    </source>
</evidence>
<evidence type="ECO:0000313" key="4">
    <source>
        <dbReference type="Proteomes" id="UP000298787"/>
    </source>
</evidence>
<dbReference type="AlphaFoldDB" id="A0A4U5V6C0"/>